<evidence type="ECO:0000313" key="2">
    <source>
        <dbReference type="EMBL" id="TBF00410.1"/>
    </source>
</evidence>
<organism evidence="2 3">
    <name type="scientific">Rhizobium ruizarguesonis</name>
    <dbReference type="NCBI Taxonomy" id="2081791"/>
    <lineage>
        <taxon>Bacteria</taxon>
        <taxon>Pseudomonadati</taxon>
        <taxon>Pseudomonadota</taxon>
        <taxon>Alphaproteobacteria</taxon>
        <taxon>Hyphomicrobiales</taxon>
        <taxon>Rhizobiaceae</taxon>
        <taxon>Rhizobium/Agrobacterium group</taxon>
        <taxon>Rhizobium</taxon>
    </lineage>
</organism>
<reference evidence="2 3" key="1">
    <citation type="submission" date="2019-02" db="EMBL/GenBank/DDBJ databases">
        <title>The genomic architecture of introgression among sibling species of bacteria.</title>
        <authorList>
            <person name="Cavassim M.I.A."/>
            <person name="Moeskjaer S."/>
            <person name="Moslemi C."/>
            <person name="Fields B."/>
            <person name="Bachmann A."/>
            <person name="Vilhjalmsson B."/>
            <person name="Schierup M.H."/>
            <person name="Young J.P.W."/>
            <person name="Andersen S.U."/>
        </authorList>
    </citation>
    <scope>NUCLEOTIDE SEQUENCE [LARGE SCALE GENOMIC DNA]</scope>
    <source>
        <strain evidence="2 3">SM42</strain>
    </source>
</reference>
<keyword evidence="1" id="KW-0175">Coiled coil</keyword>
<dbReference type="RefSeq" id="WP_130823016.1">
    <property type="nucleotide sequence ID" value="NZ_SIKX01000012.1"/>
</dbReference>
<dbReference type="AlphaFoldDB" id="A0AAE8Q5R9"/>
<evidence type="ECO:0000256" key="1">
    <source>
        <dbReference type="SAM" id="Coils"/>
    </source>
</evidence>
<name>A0AAE8Q5R9_9HYPH</name>
<feature type="coiled-coil region" evidence="1">
    <location>
        <begin position="32"/>
        <end position="73"/>
    </location>
</feature>
<gene>
    <name evidence="2" type="ORF">ELG94_39800</name>
</gene>
<accession>A0AAE8Q5R9</accession>
<proteinExistence type="predicted"/>
<comment type="caution">
    <text evidence="2">The sequence shown here is derived from an EMBL/GenBank/DDBJ whole genome shotgun (WGS) entry which is preliminary data.</text>
</comment>
<dbReference type="EMBL" id="SIKX01000012">
    <property type="protein sequence ID" value="TBF00410.1"/>
    <property type="molecule type" value="Genomic_DNA"/>
</dbReference>
<sequence>MFCVALASVSPCAHAQEVTIARGKCATTIECAEQMVTLANNLLAENAELRKRVASTENELATQSEALKTVRKDFDALRNSLLTHQKAEGLPLNGAVNNSDCPDGMYVVGVFLRSVMGGAGMIQNGFVKCRPLLLR</sequence>
<dbReference type="Proteomes" id="UP000291892">
    <property type="component" value="Unassembled WGS sequence"/>
</dbReference>
<protein>
    <submittedName>
        <fullName evidence="2">Uncharacterized protein</fullName>
    </submittedName>
</protein>
<evidence type="ECO:0000313" key="3">
    <source>
        <dbReference type="Proteomes" id="UP000291892"/>
    </source>
</evidence>